<sequence length="678" mass="74913">MVEDLQKFSQSLLVSLKTLCKRQDLYSIIKLHAEIELHGLLDTNAHLGNLLAGSYTKCGVLYKAQQILNELSSSSLISWSALISKYAQRGQGRDAIECYKQMLQHDILPNGITYTSILRACGVTQDIFLGKKVHHEIVILGLLENDIILGTALIDMYSKCGALHEAQAVLDDLPRRDVISWSALITGYVQKGDGKEALSCYDCMQSDRISPNAFVYSCILKACGITQDIGKGKAIHDEITSSQIFEKDVVLGTALVDMYAKCGAIDKAQEVFERAPLRNVASWSALIGGYVRHGKEERAFICFEQMQSEGIAPNAVTYACVLKACGTKGAIDRGIQIHDEISHQGLLKQSPMLGICLIDMYAKCGFFNRAKQVLNEFLIQSAVPWNALIGEYVHQGKGNEAVDCYLQMQSRGFSPDAITYICVLKACGITQAYKTGVQIHHEISRQGILRENVILGNALINMYAEWGMLLYAEQMLDEIPTRNNVSWNAIISAYAQHGESEKAWKCFLNMQHEGFSPNIVSWNTLIMGYALEGLAEKAFAGLLQMQCEGIIPDPITFVCILNACSHAGLVDEGQLYFKIMSELFGIPPDIEHFICMVDLFGRAGHLVKAMAITCGMPFLDHLPVWSALLAACQKWMNVNLGRLVFGYAVQLSKNDASVYVSMKKIFAAAGMHEELLAV</sequence>
<dbReference type="FunFam" id="1.25.40.10:FF:000158">
    <property type="entry name" value="pentatricopeptide repeat-containing protein At2g33680"/>
    <property type="match status" value="1"/>
</dbReference>
<dbReference type="FunFam" id="1.25.40.10:FF:000031">
    <property type="entry name" value="Pentatricopeptide repeat-containing protein mitochondrial"/>
    <property type="match status" value="1"/>
</dbReference>
<feature type="repeat" description="PPR" evidence="2">
    <location>
        <begin position="483"/>
        <end position="517"/>
    </location>
</feature>
<keyword evidence="1" id="KW-0677">Repeat</keyword>
<feature type="repeat" description="PPR" evidence="2">
    <location>
        <begin position="518"/>
        <end position="552"/>
    </location>
</feature>
<dbReference type="Gene3D" id="1.25.40.10">
    <property type="entry name" value="Tetratricopeptide repeat domain"/>
    <property type="match status" value="5"/>
</dbReference>
<feature type="repeat" description="PPR" evidence="2">
    <location>
        <begin position="279"/>
        <end position="313"/>
    </location>
</feature>
<gene>
    <name evidence="3" type="ORF">KP509_22G048100</name>
</gene>
<dbReference type="Proteomes" id="UP000825935">
    <property type="component" value="Chromosome 22"/>
</dbReference>
<dbReference type="PANTHER" id="PTHR24015">
    <property type="entry name" value="OS07G0578800 PROTEIN-RELATED"/>
    <property type="match status" value="1"/>
</dbReference>
<dbReference type="FunFam" id="1.25.40.10:FF:000381">
    <property type="entry name" value="Pentatricopeptide repeat-containing protein"/>
    <property type="match status" value="1"/>
</dbReference>
<dbReference type="EMBL" id="CM035427">
    <property type="protein sequence ID" value="KAH7307146.1"/>
    <property type="molecule type" value="Genomic_DNA"/>
</dbReference>
<dbReference type="Pfam" id="PF01535">
    <property type="entry name" value="PPR"/>
    <property type="match status" value="4"/>
</dbReference>
<dbReference type="GO" id="GO:0003723">
    <property type="term" value="F:RNA binding"/>
    <property type="evidence" value="ECO:0007669"/>
    <property type="project" value="InterPro"/>
</dbReference>
<feature type="repeat" description="PPR" evidence="2">
    <location>
        <begin position="381"/>
        <end position="415"/>
    </location>
</feature>
<name>A0A8T2S4S2_CERRI</name>
<evidence type="ECO:0000313" key="3">
    <source>
        <dbReference type="EMBL" id="KAH7307146.1"/>
    </source>
</evidence>
<feature type="repeat" description="PPR" evidence="2">
    <location>
        <begin position="75"/>
        <end position="109"/>
    </location>
</feature>
<evidence type="ECO:0000313" key="4">
    <source>
        <dbReference type="Proteomes" id="UP000825935"/>
    </source>
</evidence>
<reference evidence="3" key="1">
    <citation type="submission" date="2021-08" db="EMBL/GenBank/DDBJ databases">
        <title>WGS assembly of Ceratopteris richardii.</title>
        <authorList>
            <person name="Marchant D.B."/>
            <person name="Chen G."/>
            <person name="Jenkins J."/>
            <person name="Shu S."/>
            <person name="Leebens-Mack J."/>
            <person name="Grimwood J."/>
            <person name="Schmutz J."/>
            <person name="Soltis P."/>
            <person name="Soltis D."/>
            <person name="Chen Z.-H."/>
        </authorList>
    </citation>
    <scope>NUCLEOTIDE SEQUENCE</scope>
    <source>
        <strain evidence="3">Whitten #5841</strain>
        <tissue evidence="3">Leaf</tissue>
    </source>
</reference>
<feature type="repeat" description="PPR" evidence="2">
    <location>
        <begin position="177"/>
        <end position="211"/>
    </location>
</feature>
<dbReference type="Pfam" id="PF13041">
    <property type="entry name" value="PPR_2"/>
    <property type="match status" value="5"/>
</dbReference>
<dbReference type="GO" id="GO:0009451">
    <property type="term" value="P:RNA modification"/>
    <property type="evidence" value="ECO:0007669"/>
    <property type="project" value="InterPro"/>
</dbReference>
<evidence type="ECO:0000256" key="1">
    <source>
        <dbReference type="ARBA" id="ARBA00022737"/>
    </source>
</evidence>
<dbReference type="AlphaFoldDB" id="A0A8T2S4S2"/>
<dbReference type="InterPro" id="IPR002885">
    <property type="entry name" value="PPR_rpt"/>
</dbReference>
<dbReference type="OrthoDB" id="1890277at2759"/>
<dbReference type="PANTHER" id="PTHR24015:SF739">
    <property type="entry name" value="OS03G0644200 PROTEIN"/>
    <property type="match status" value="1"/>
</dbReference>
<organism evidence="3 4">
    <name type="scientific">Ceratopteris richardii</name>
    <name type="common">Triangle waterfern</name>
    <dbReference type="NCBI Taxonomy" id="49495"/>
    <lineage>
        <taxon>Eukaryota</taxon>
        <taxon>Viridiplantae</taxon>
        <taxon>Streptophyta</taxon>
        <taxon>Embryophyta</taxon>
        <taxon>Tracheophyta</taxon>
        <taxon>Polypodiopsida</taxon>
        <taxon>Polypodiidae</taxon>
        <taxon>Polypodiales</taxon>
        <taxon>Pteridineae</taxon>
        <taxon>Pteridaceae</taxon>
        <taxon>Parkerioideae</taxon>
        <taxon>Ceratopteris</taxon>
    </lineage>
</organism>
<feature type="repeat" description="PPR" evidence="2">
    <location>
        <begin position="314"/>
        <end position="348"/>
    </location>
</feature>
<dbReference type="GO" id="GO:0048731">
    <property type="term" value="P:system development"/>
    <property type="evidence" value="ECO:0007669"/>
    <property type="project" value="UniProtKB-ARBA"/>
</dbReference>
<proteinExistence type="predicted"/>
<dbReference type="InterPro" id="IPR011990">
    <property type="entry name" value="TPR-like_helical_dom_sf"/>
</dbReference>
<protein>
    <recommendedName>
        <fullName evidence="5">Pentatricopeptide repeat-containing protein</fullName>
    </recommendedName>
</protein>
<keyword evidence="4" id="KW-1185">Reference proteome</keyword>
<dbReference type="InterPro" id="IPR046960">
    <property type="entry name" value="PPR_At4g14850-like_plant"/>
</dbReference>
<accession>A0A8T2S4S2</accession>
<evidence type="ECO:0008006" key="5">
    <source>
        <dbReference type="Google" id="ProtNLM"/>
    </source>
</evidence>
<dbReference type="PROSITE" id="PS51375">
    <property type="entry name" value="PPR"/>
    <property type="match status" value="7"/>
</dbReference>
<evidence type="ECO:0000256" key="2">
    <source>
        <dbReference type="PROSITE-ProRule" id="PRU00708"/>
    </source>
</evidence>
<dbReference type="EMBL" id="CM035427">
    <property type="protein sequence ID" value="KAH7307147.1"/>
    <property type="molecule type" value="Genomic_DNA"/>
</dbReference>
<comment type="caution">
    <text evidence="3">The sequence shown here is derived from an EMBL/GenBank/DDBJ whole genome shotgun (WGS) entry which is preliminary data.</text>
</comment>
<dbReference type="NCBIfam" id="TIGR00756">
    <property type="entry name" value="PPR"/>
    <property type="match status" value="6"/>
</dbReference>